<dbReference type="GO" id="GO:0004674">
    <property type="term" value="F:protein serine/threonine kinase activity"/>
    <property type="evidence" value="ECO:0007669"/>
    <property type="project" value="UniProtKB-KW"/>
</dbReference>
<dbReference type="OrthoDB" id="416832at2759"/>
<sequence>MIDPGSAFLAGPLGHHAGVHARSLELCGARAPARALNRPRCGRAASAALVLGVLHHLHPIRSRRKGRPSRSKVSKVGRRSDRTREAREAIRQCLRENRTVPVLQALPEDSLQQILDSMTRMELDPGTHIFRRGEPVNAVYVVESGELSVFKLLHEDDDEEIEATTLGPGSYIGELGLFYDRTCMESVCVRGEEPAAVWQLCRKDFFRILDKLAEMEEVCDVDPSIMDEEPAAIFAVSDGSGYSAGGAVSLALKQFEYRYRKDCQRVGTTTFPYIRYRAEILEITRRAREENALVVYTLMREEPREAIIEELQRPTKPGENELRAVDLYEPLLASMEELLGIPRQAEVRSTLRSRLSEECINMVEAIEFTRMLDDGMHPELWSEADIILIGLSRAGKTPLAFFLAQRGFKVANYPVIPDEDPPKALFDPEIQHKCIALTIQAQRLHAVRSARMKDYGRDESKYASMENCKKEVNWLKTFYMRQGPHWTVLDTTDGGVEETAAKVLKILQELKGADHANEKMFRNPSME</sequence>
<feature type="domain" description="Cyclic nucleotide-binding" evidence="6">
    <location>
        <begin position="102"/>
        <end position="209"/>
    </location>
</feature>
<evidence type="ECO:0000256" key="4">
    <source>
        <dbReference type="ARBA" id="ARBA00022777"/>
    </source>
</evidence>
<dbReference type="Pfam" id="PF00027">
    <property type="entry name" value="cNMP_binding"/>
    <property type="match status" value="1"/>
</dbReference>
<keyword evidence="1" id="KW-0723">Serine/threonine-protein kinase</keyword>
<keyword evidence="8" id="KW-1185">Reference proteome</keyword>
<evidence type="ECO:0000259" key="6">
    <source>
        <dbReference type="PROSITE" id="PS50042"/>
    </source>
</evidence>
<dbReference type="PANTHER" id="PTHR31756">
    <property type="entry name" value="PYRUVATE, PHOSPHATE DIKINASE REGULATORY PROTEIN 1, CHLOROPLASTIC"/>
    <property type="match status" value="1"/>
</dbReference>
<evidence type="ECO:0000256" key="2">
    <source>
        <dbReference type="ARBA" id="ARBA00022679"/>
    </source>
</evidence>
<dbReference type="CDD" id="cd00038">
    <property type="entry name" value="CAP_ED"/>
    <property type="match status" value="1"/>
</dbReference>
<protein>
    <submittedName>
        <fullName evidence="7">RP1 protein</fullName>
    </submittedName>
</protein>
<dbReference type="InterPro" id="IPR000595">
    <property type="entry name" value="cNMP-bd_dom"/>
</dbReference>
<evidence type="ECO:0000256" key="5">
    <source>
        <dbReference type="SAM" id="MobiDB-lite"/>
    </source>
</evidence>
<comment type="caution">
    <text evidence="7">The sequence shown here is derived from an EMBL/GenBank/DDBJ whole genome shotgun (WGS) entry which is preliminary data.</text>
</comment>
<evidence type="ECO:0000313" key="7">
    <source>
        <dbReference type="EMBL" id="CAE7467070.1"/>
    </source>
</evidence>
<feature type="region of interest" description="Disordered" evidence="5">
    <location>
        <begin position="60"/>
        <end position="85"/>
    </location>
</feature>
<dbReference type="Gene3D" id="2.60.120.10">
    <property type="entry name" value="Jelly Rolls"/>
    <property type="match status" value="1"/>
</dbReference>
<keyword evidence="3" id="KW-0547">Nucleotide-binding</keyword>
<dbReference type="Proteomes" id="UP000604046">
    <property type="component" value="Unassembled WGS sequence"/>
</dbReference>
<evidence type="ECO:0000256" key="3">
    <source>
        <dbReference type="ARBA" id="ARBA00022741"/>
    </source>
</evidence>
<dbReference type="InterPro" id="IPR018490">
    <property type="entry name" value="cNMP-bd_dom_sf"/>
</dbReference>
<dbReference type="InterPro" id="IPR014710">
    <property type="entry name" value="RmlC-like_jellyroll"/>
</dbReference>
<accession>A0A812S9V9</accession>
<dbReference type="Pfam" id="PF03618">
    <property type="entry name" value="Kinase-PPPase"/>
    <property type="match status" value="1"/>
</dbReference>
<proteinExistence type="predicted"/>
<dbReference type="SMART" id="SM00100">
    <property type="entry name" value="cNMP"/>
    <property type="match status" value="1"/>
</dbReference>
<name>A0A812S9V9_9DINO</name>
<dbReference type="InterPro" id="IPR005177">
    <property type="entry name" value="Kinase-pyrophosphorylase"/>
</dbReference>
<evidence type="ECO:0000313" key="8">
    <source>
        <dbReference type="Proteomes" id="UP000604046"/>
    </source>
</evidence>
<organism evidence="7 8">
    <name type="scientific">Symbiodinium natans</name>
    <dbReference type="NCBI Taxonomy" id="878477"/>
    <lineage>
        <taxon>Eukaryota</taxon>
        <taxon>Sar</taxon>
        <taxon>Alveolata</taxon>
        <taxon>Dinophyceae</taxon>
        <taxon>Suessiales</taxon>
        <taxon>Symbiodiniaceae</taxon>
        <taxon>Symbiodinium</taxon>
    </lineage>
</organism>
<dbReference type="PROSITE" id="PS50042">
    <property type="entry name" value="CNMP_BINDING_3"/>
    <property type="match status" value="1"/>
</dbReference>
<feature type="compositionally biased region" description="Basic residues" evidence="5">
    <location>
        <begin position="60"/>
        <end position="77"/>
    </location>
</feature>
<keyword evidence="2" id="KW-0808">Transferase</keyword>
<gene>
    <name evidence="7" type="primary">RP1</name>
    <name evidence="7" type="ORF">SNAT2548_LOCUS26111</name>
</gene>
<evidence type="ECO:0000256" key="1">
    <source>
        <dbReference type="ARBA" id="ARBA00022527"/>
    </source>
</evidence>
<keyword evidence="4" id="KW-0418">Kinase</keyword>
<dbReference type="PANTHER" id="PTHR31756:SF3">
    <property type="entry name" value="PYRUVATE, PHOSPHATE DIKINASE REGULATORY PROTEIN 1, CHLOROPLASTIC"/>
    <property type="match status" value="1"/>
</dbReference>
<reference evidence="7" key="1">
    <citation type="submission" date="2021-02" db="EMBL/GenBank/DDBJ databases">
        <authorList>
            <person name="Dougan E. K."/>
            <person name="Rhodes N."/>
            <person name="Thang M."/>
            <person name="Chan C."/>
        </authorList>
    </citation>
    <scope>NUCLEOTIDE SEQUENCE</scope>
</reference>
<dbReference type="SUPFAM" id="SSF51206">
    <property type="entry name" value="cAMP-binding domain-like"/>
    <property type="match status" value="1"/>
</dbReference>
<dbReference type="GO" id="GO:0005524">
    <property type="term" value="F:ATP binding"/>
    <property type="evidence" value="ECO:0007669"/>
    <property type="project" value="InterPro"/>
</dbReference>
<dbReference type="AlphaFoldDB" id="A0A812S9V9"/>
<dbReference type="EMBL" id="CAJNDS010002418">
    <property type="protein sequence ID" value="CAE7467070.1"/>
    <property type="molecule type" value="Genomic_DNA"/>
</dbReference>